<dbReference type="STRING" id="1213857.A0A484FTV5"/>
<dbReference type="PANTHER" id="PTHR38788:SF3">
    <property type="entry name" value="CLR5 DOMAIN-CONTAINING PROTEIN"/>
    <property type="match status" value="1"/>
</dbReference>
<dbReference type="InterPro" id="IPR025676">
    <property type="entry name" value="Clr5_dom"/>
</dbReference>
<feature type="domain" description="Clr5" evidence="2">
    <location>
        <begin position="87"/>
        <end position="139"/>
    </location>
</feature>
<reference evidence="4" key="2">
    <citation type="journal article" date="2019" name="Mol. Plant Microbe Interact.">
        <title>Genome sequence resources for four phytopathogenic fungi from the Colletotrichum orbiculare species complex.</title>
        <authorList>
            <person name="Gan P."/>
            <person name="Tsushima A."/>
            <person name="Narusaka M."/>
            <person name="Narusaka Y."/>
            <person name="Takano Y."/>
            <person name="Kubo Y."/>
            <person name="Shirasu K."/>
        </authorList>
    </citation>
    <scope>GENOME REANNOTATION</scope>
    <source>
        <strain evidence="4">104-T / ATCC 96160 / CBS 514.97 / LARS 414 / MAFF 240422</strain>
    </source>
</reference>
<dbReference type="AlphaFoldDB" id="A0A484FTV5"/>
<proteinExistence type="predicted"/>
<dbReference type="EMBL" id="AMCV02000014">
    <property type="protein sequence ID" value="TDZ21580.1"/>
    <property type="molecule type" value="Genomic_DNA"/>
</dbReference>
<keyword evidence="4" id="KW-1185">Reference proteome</keyword>
<dbReference type="OrthoDB" id="5986190at2759"/>
<dbReference type="Proteomes" id="UP000014480">
    <property type="component" value="Unassembled WGS sequence"/>
</dbReference>
<comment type="caution">
    <text evidence="3">The sequence shown here is derived from an EMBL/GenBank/DDBJ whole genome shotgun (WGS) entry which is preliminary data.</text>
</comment>
<evidence type="ECO:0000259" key="2">
    <source>
        <dbReference type="Pfam" id="PF14420"/>
    </source>
</evidence>
<dbReference type="PANTHER" id="PTHR38788">
    <property type="entry name" value="CLR5 DOMAIN-CONTAINING PROTEIN"/>
    <property type="match status" value="1"/>
</dbReference>
<evidence type="ECO:0000313" key="4">
    <source>
        <dbReference type="Proteomes" id="UP000014480"/>
    </source>
</evidence>
<reference evidence="4" key="1">
    <citation type="journal article" date="2013" name="New Phytol.">
        <title>Comparative genomic and transcriptomic analyses reveal the hemibiotrophic stage shift of Colletotrichum fungi.</title>
        <authorList>
            <person name="Gan P."/>
            <person name="Ikeda K."/>
            <person name="Irieda H."/>
            <person name="Narusaka M."/>
            <person name="O'Connell R.J."/>
            <person name="Narusaka Y."/>
            <person name="Takano Y."/>
            <person name="Kubo Y."/>
            <person name="Shirasu K."/>
        </authorList>
    </citation>
    <scope>NUCLEOTIDE SEQUENCE [LARGE SCALE GENOMIC DNA]</scope>
    <source>
        <strain evidence="4">104-T / ATCC 96160 / CBS 514.97 / LARS 414 / MAFF 240422</strain>
    </source>
</reference>
<dbReference type="Pfam" id="PF14420">
    <property type="entry name" value="Clr5"/>
    <property type="match status" value="1"/>
</dbReference>
<organism evidence="3 4">
    <name type="scientific">Colletotrichum orbiculare (strain 104-T / ATCC 96160 / CBS 514.97 / LARS 414 / MAFF 240422)</name>
    <name type="common">Cucumber anthracnose fungus</name>
    <name type="synonym">Colletotrichum lagenarium</name>
    <dbReference type="NCBI Taxonomy" id="1213857"/>
    <lineage>
        <taxon>Eukaryota</taxon>
        <taxon>Fungi</taxon>
        <taxon>Dikarya</taxon>
        <taxon>Ascomycota</taxon>
        <taxon>Pezizomycotina</taxon>
        <taxon>Sordariomycetes</taxon>
        <taxon>Hypocreomycetidae</taxon>
        <taxon>Glomerellales</taxon>
        <taxon>Glomerellaceae</taxon>
        <taxon>Colletotrichum</taxon>
        <taxon>Colletotrichum orbiculare species complex</taxon>
    </lineage>
</organism>
<dbReference type="SUPFAM" id="SSF48452">
    <property type="entry name" value="TPR-like"/>
    <property type="match status" value="1"/>
</dbReference>
<dbReference type="Gene3D" id="1.25.40.10">
    <property type="entry name" value="Tetratricopeptide repeat domain"/>
    <property type="match status" value="1"/>
</dbReference>
<sequence length="663" mass="75465">MASCSWPAKGSGTTSSTFITGLTVVDRPLLRLPFPALQNPYKRLHLHRFPVGMAFALAGRTPLHPGQSRERLGGPGQSARPRKRVPAEIWETKRPIITRLYQEEKKSLKEVMEIMERDYHFVATVKMYKSRIWKWGLDKKLKGDEVLAIMLLKRDRDALKRPTEYRIRGQLVDLDNINRYLKRNPSLMAKFRAGQTPSVQTALEVTCRTPSPPPSPPRALAPTAELQSTEHILRLFRDYVDGSFSSGAWWCEYNVECSNNRVDRTDRSNDLFERVIASFALVNRFIQKGEEVNINDVLGPSFESLKELVMAESPNFVARTILLLWYLERHHKHDLLKLVVDYLARLFDIVRGPNYILSHIWGRLKATKITDYYELSMRLYALLVPDIEERAGPANHLTYLLYSDYVDCIFERQEPEDCEAILSSHRARAEASGEQHAWLADLALTHAGLLARCKENQGRLDEAVEVLTSHMNAYSMEDDQEASINLELGVKYYRMNNLSASIASFKSAARIALTSEVDDRISMLALTNLEGVLRDSGRIAKAERVREYRMDRIKEFAERSASISRGLDDRDDESDPDVELENLPEWLWKCDDGEEAPTWPGLSPYTWSGKASPTSFTGLASCPLEWPDAPNSESTAMFPTKYSSHMGSPIIDPQVAYFYEHGG</sequence>
<protein>
    <recommendedName>
        <fullName evidence="2">Clr5 domain-containing protein</fullName>
    </recommendedName>
</protein>
<name>A0A484FTV5_COLOR</name>
<gene>
    <name evidence="3" type="ORF">Cob_v005621</name>
</gene>
<accession>A0A484FTV5</accession>
<evidence type="ECO:0000256" key="1">
    <source>
        <dbReference type="SAM" id="MobiDB-lite"/>
    </source>
</evidence>
<feature type="region of interest" description="Disordered" evidence="1">
    <location>
        <begin position="64"/>
        <end position="84"/>
    </location>
</feature>
<evidence type="ECO:0000313" key="3">
    <source>
        <dbReference type="EMBL" id="TDZ21580.1"/>
    </source>
</evidence>
<dbReference type="InterPro" id="IPR011990">
    <property type="entry name" value="TPR-like_helical_dom_sf"/>
</dbReference>